<accession>A0A1T4V7D3</accession>
<keyword evidence="2" id="KW-1185">Reference proteome</keyword>
<evidence type="ECO:0000313" key="1">
    <source>
        <dbReference type="EMBL" id="SKA60888.1"/>
    </source>
</evidence>
<evidence type="ECO:0000313" key="2">
    <source>
        <dbReference type="Proteomes" id="UP000190162"/>
    </source>
</evidence>
<name>A0A1T4V7D3_9GAMM</name>
<reference evidence="2" key="1">
    <citation type="submission" date="2017-02" db="EMBL/GenBank/DDBJ databases">
        <authorList>
            <person name="Varghese N."/>
            <person name="Submissions S."/>
        </authorList>
    </citation>
    <scope>NUCLEOTIDE SEQUENCE [LARGE SCALE GENOMIC DNA]</scope>
    <source>
        <strain evidence="2">DSM 22720</strain>
    </source>
</reference>
<proteinExistence type="predicted"/>
<dbReference type="Proteomes" id="UP000190162">
    <property type="component" value="Unassembled WGS sequence"/>
</dbReference>
<dbReference type="EMBL" id="FUXU01000052">
    <property type="protein sequence ID" value="SKA60888.1"/>
    <property type="molecule type" value="Genomic_DNA"/>
</dbReference>
<protein>
    <submittedName>
        <fullName evidence="1">Uncharacterized protein</fullName>
    </submittedName>
</protein>
<dbReference type="AlphaFoldDB" id="A0A1T4V7D3"/>
<gene>
    <name evidence="1" type="ORF">SAMN02745132_03387</name>
</gene>
<sequence>MQTKKPLSGLKLKVEIGQRCVVLYPNNLKMLEFRGLKCVQFKAISPRNSHSISGEINDEVSALRPSLRAS</sequence>
<organism evidence="1 2">
    <name type="scientific">Enterovibrio nigricans DSM 22720</name>
    <dbReference type="NCBI Taxonomy" id="1121868"/>
    <lineage>
        <taxon>Bacteria</taxon>
        <taxon>Pseudomonadati</taxon>
        <taxon>Pseudomonadota</taxon>
        <taxon>Gammaproteobacteria</taxon>
        <taxon>Vibrionales</taxon>
        <taxon>Vibrionaceae</taxon>
        <taxon>Enterovibrio</taxon>
    </lineage>
</organism>